<evidence type="ECO:0000313" key="1">
    <source>
        <dbReference type="EMBL" id="KAF4401666.1"/>
    </source>
</evidence>
<sequence length="117" mass="13573">MISVPISQLRFAFFISRLKIDSMIWDMAGQERFQSLGFEAVAAPDFFSLEDSTVEHFYLPVPDSHACSRGARPKILAHEDERRLESSWFHDNIKDKSHMIQLHKYTTGARIVVLLEY</sequence>
<dbReference type="EMBL" id="JAATIQ010000012">
    <property type="protein sequence ID" value="KAF4401666.1"/>
    <property type="molecule type" value="Genomic_DNA"/>
</dbReference>
<keyword evidence="2" id="KW-1185">Reference proteome</keyword>
<evidence type="ECO:0000313" key="2">
    <source>
        <dbReference type="Proteomes" id="UP000583929"/>
    </source>
</evidence>
<organism evidence="1 2">
    <name type="scientific">Cannabis sativa</name>
    <name type="common">Hemp</name>
    <name type="synonym">Marijuana</name>
    <dbReference type="NCBI Taxonomy" id="3483"/>
    <lineage>
        <taxon>Eukaryota</taxon>
        <taxon>Viridiplantae</taxon>
        <taxon>Streptophyta</taxon>
        <taxon>Embryophyta</taxon>
        <taxon>Tracheophyta</taxon>
        <taxon>Spermatophyta</taxon>
        <taxon>Magnoliopsida</taxon>
        <taxon>eudicotyledons</taxon>
        <taxon>Gunneridae</taxon>
        <taxon>Pentapetalae</taxon>
        <taxon>rosids</taxon>
        <taxon>fabids</taxon>
        <taxon>Rosales</taxon>
        <taxon>Cannabaceae</taxon>
        <taxon>Cannabis</taxon>
    </lineage>
</organism>
<protein>
    <submittedName>
        <fullName evidence="1">Uncharacterized protein</fullName>
    </submittedName>
</protein>
<accession>A0A7J6I2N8</accession>
<dbReference type="AlphaFoldDB" id="A0A7J6I2N8"/>
<comment type="caution">
    <text evidence="1">The sequence shown here is derived from an EMBL/GenBank/DDBJ whole genome shotgun (WGS) entry which is preliminary data.</text>
</comment>
<reference evidence="1 2" key="1">
    <citation type="journal article" date="2020" name="bioRxiv">
        <title>Sequence and annotation of 42 cannabis genomes reveals extensive copy number variation in cannabinoid synthesis and pathogen resistance genes.</title>
        <authorList>
            <person name="Mckernan K.J."/>
            <person name="Helbert Y."/>
            <person name="Kane L.T."/>
            <person name="Ebling H."/>
            <person name="Zhang L."/>
            <person name="Liu B."/>
            <person name="Eaton Z."/>
            <person name="Mclaughlin S."/>
            <person name="Kingan S."/>
            <person name="Baybayan P."/>
            <person name="Concepcion G."/>
            <person name="Jordan M."/>
            <person name="Riva A."/>
            <person name="Barbazuk W."/>
            <person name="Harkins T."/>
        </authorList>
    </citation>
    <scope>NUCLEOTIDE SEQUENCE [LARGE SCALE GENOMIC DNA]</scope>
    <source>
        <strain evidence="2">cv. Jamaican Lion 4</strain>
        <tissue evidence="1">Leaf</tissue>
    </source>
</reference>
<name>A0A7J6I2N8_CANSA</name>
<proteinExistence type="predicted"/>
<gene>
    <name evidence="1" type="ORF">G4B88_001860</name>
</gene>
<dbReference type="Proteomes" id="UP000583929">
    <property type="component" value="Unassembled WGS sequence"/>
</dbReference>